<gene>
    <name evidence="3" type="ORF">F3J38_26525</name>
</gene>
<name>A0ABX0R7U3_9GAMM</name>
<feature type="domain" description="DUF7380" evidence="2">
    <location>
        <begin position="18"/>
        <end position="195"/>
    </location>
</feature>
<dbReference type="InterPro" id="IPR025209">
    <property type="entry name" value="DUF4209"/>
</dbReference>
<feature type="domain" description="DUF4209" evidence="1">
    <location>
        <begin position="509"/>
        <end position="601"/>
    </location>
</feature>
<sequence length="623" mass="71354">MSKIPKQEGSDNQYSLEFVTADDFRQADINTILHDYSGLCDSNMWLELNRIAHASSEKNNPSAHRTLRLLVLLCSFRMSADDPAGIWHSRWQDAKNTMLTPSLLGKEQISILAEILSEIKNTALRGRIADVIWSSCRSQYKAGTEAIKSYCEIIEFHLYKTVTKDNISYPYIFELVNLLQRSLYIHFSMGKKKLMENSLRETFHRFYDFSASKTLYVPFQRIGELAYRYNIKTYMEVAHDSEKVLSEGQPDDYPDARKKVWSLAAKCYEKVNDSEGQRRCLEEYTIETLRMRELVSDAAAKAAWTRQAITELQVAGGFKEWVEKLISELRDLQQLSVSELTPINTPWDLTKEYKETETKFQKLNIPQSLFIFAQLSASPTVHDLEEFAMANSSSGLTSLFPGKLRVDHEGRPVARTSSEIKGDEPDAQWLKENSLETMSEHRHKVVVAGIEPARKTIMLGFPLEVRHFDALVNYSHFVPFGHEHLFSLGFSRLFQGDFASAAYILIPQLENTLRHVLFCNGKDSSKFNDGEFQEDRSLSALLDIRRDDLVSVLGENIVNEIDLLFNYKAGPSLRHKVAHGKLAAGNCYDTDTVYACWFIFRLICLPILNDWEEKIAPQIQMTL</sequence>
<proteinExistence type="predicted"/>
<evidence type="ECO:0000259" key="2">
    <source>
        <dbReference type="Pfam" id="PF24098"/>
    </source>
</evidence>
<evidence type="ECO:0000259" key="1">
    <source>
        <dbReference type="Pfam" id="PF13910"/>
    </source>
</evidence>
<dbReference type="RefSeq" id="WP_167144146.1">
    <property type="nucleotide sequence ID" value="NZ_VWXD01000018.1"/>
</dbReference>
<dbReference type="Pfam" id="PF13910">
    <property type="entry name" value="DUF4209"/>
    <property type="match status" value="1"/>
</dbReference>
<accession>A0ABX0R7U3</accession>
<reference evidence="3 4" key="1">
    <citation type="journal article" date="2019" name="bioRxiv">
        <title>Bacteria contribute to plant secondary compound degradation in a generalist herbivore system.</title>
        <authorList>
            <person name="Francoeur C.B."/>
            <person name="Khadempour L."/>
            <person name="Moreira-Soto R.D."/>
            <person name="Gotting K."/>
            <person name="Book A.J."/>
            <person name="Pinto-Tomas A.A."/>
            <person name="Keefover-Ring K."/>
            <person name="Currie C.R."/>
        </authorList>
    </citation>
    <scope>NUCLEOTIDE SEQUENCE [LARGE SCALE GENOMIC DNA]</scope>
    <source>
        <strain evidence="3 4">Acro-805</strain>
    </source>
</reference>
<dbReference type="Proteomes" id="UP000780690">
    <property type="component" value="Unassembled WGS sequence"/>
</dbReference>
<keyword evidence="4" id="KW-1185">Reference proteome</keyword>
<dbReference type="EMBL" id="VWXD01000018">
    <property type="protein sequence ID" value="NIF03561.1"/>
    <property type="molecule type" value="Genomic_DNA"/>
</dbReference>
<dbReference type="Pfam" id="PF24098">
    <property type="entry name" value="DUF7380"/>
    <property type="match status" value="1"/>
</dbReference>
<organism evidence="3 4">
    <name type="scientific">Candidatus Pantoea formicae</name>
    <dbReference type="NCBI Taxonomy" id="2608355"/>
    <lineage>
        <taxon>Bacteria</taxon>
        <taxon>Pseudomonadati</taxon>
        <taxon>Pseudomonadota</taxon>
        <taxon>Gammaproteobacteria</taxon>
        <taxon>Enterobacterales</taxon>
        <taxon>Erwiniaceae</taxon>
        <taxon>Pantoea</taxon>
    </lineage>
</organism>
<dbReference type="InterPro" id="IPR055804">
    <property type="entry name" value="DUF7380"/>
</dbReference>
<protein>
    <recommendedName>
        <fullName evidence="5">DUF4209 domain-containing protein</fullName>
    </recommendedName>
</protein>
<evidence type="ECO:0000313" key="3">
    <source>
        <dbReference type="EMBL" id="NIF03561.1"/>
    </source>
</evidence>
<evidence type="ECO:0008006" key="5">
    <source>
        <dbReference type="Google" id="ProtNLM"/>
    </source>
</evidence>
<comment type="caution">
    <text evidence="3">The sequence shown here is derived from an EMBL/GenBank/DDBJ whole genome shotgun (WGS) entry which is preliminary data.</text>
</comment>
<evidence type="ECO:0000313" key="4">
    <source>
        <dbReference type="Proteomes" id="UP000780690"/>
    </source>
</evidence>